<dbReference type="GO" id="GO:0003677">
    <property type="term" value="F:DNA binding"/>
    <property type="evidence" value="ECO:0007669"/>
    <property type="project" value="InterPro"/>
</dbReference>
<dbReference type="Gene3D" id="1.10.443.10">
    <property type="entry name" value="Intergrase catalytic core"/>
    <property type="match status" value="1"/>
</dbReference>
<dbReference type="RefSeq" id="WP_180571771.1">
    <property type="nucleotide sequence ID" value="NZ_JACCKB010000150.1"/>
</dbReference>
<dbReference type="AlphaFoldDB" id="A0A853IK94"/>
<proteinExistence type="predicted"/>
<dbReference type="Pfam" id="PF12834">
    <property type="entry name" value="Phage_int_SAM_2"/>
    <property type="match status" value="1"/>
</dbReference>
<dbReference type="InterPro" id="IPR011010">
    <property type="entry name" value="DNA_brk_join_enz"/>
</dbReference>
<evidence type="ECO:0000259" key="2">
    <source>
        <dbReference type="Pfam" id="PF12834"/>
    </source>
</evidence>
<dbReference type="Pfam" id="PF12835">
    <property type="entry name" value="Integrase_1"/>
    <property type="match status" value="1"/>
</dbReference>
<keyword evidence="1" id="KW-0233">DNA recombination</keyword>
<protein>
    <submittedName>
        <fullName evidence="4">Integrase domain-containing protein</fullName>
    </submittedName>
</protein>
<gene>
    <name evidence="4" type="ORF">H0A36_27680</name>
</gene>
<evidence type="ECO:0000256" key="1">
    <source>
        <dbReference type="ARBA" id="ARBA00023172"/>
    </source>
</evidence>
<evidence type="ECO:0000259" key="3">
    <source>
        <dbReference type="Pfam" id="PF12835"/>
    </source>
</evidence>
<dbReference type="Proteomes" id="UP000569732">
    <property type="component" value="Unassembled WGS sequence"/>
</dbReference>
<organism evidence="4 5">
    <name type="scientific">Spartinivicinus marinus</name>
    <dbReference type="NCBI Taxonomy" id="2994442"/>
    <lineage>
        <taxon>Bacteria</taxon>
        <taxon>Pseudomonadati</taxon>
        <taxon>Pseudomonadota</taxon>
        <taxon>Gammaproteobacteria</taxon>
        <taxon>Oceanospirillales</taxon>
        <taxon>Zooshikellaceae</taxon>
        <taxon>Spartinivicinus</taxon>
    </lineage>
</organism>
<name>A0A853IK94_9GAMM</name>
<feature type="domain" description="Integrase catalytic" evidence="3">
    <location>
        <begin position="127"/>
        <end position="236"/>
    </location>
</feature>
<dbReference type="EMBL" id="JACCKB010000150">
    <property type="protein sequence ID" value="NYZ69797.1"/>
    <property type="molecule type" value="Genomic_DNA"/>
</dbReference>
<sequence length="290" mass="33333">MSAPTLKYQLKQLCARNRDGSHSTQANRLRILALCADELKALGFVQMNTHSLKGKHVAALVQHWQANDKSTATIKNRMAALRWWAEKINKPQVIAKDNGFYGIDRRQYVTNEDSSRTLNQDKLNIIQNEHIQLSLQLQAAFGLRREECMKFQPAYADQGDHLKLKPSWCKGGRERMIPIRTEAQRQLLQQCHALAGSGSMIPTHKTYAQQLRMYTYWTMQAKLDKNHGLRHRYAQERYAELTGWPCPKQGGPVSKQLTPEQKALDFKVRVQISNELGHEREQVTAVYLGR</sequence>
<accession>A0A853IK94</accession>
<reference evidence="4 5" key="1">
    <citation type="submission" date="2020-07" db="EMBL/GenBank/DDBJ databases">
        <title>Endozoicomonas sp. nov., isolated from sediment.</title>
        <authorList>
            <person name="Gu T."/>
        </authorList>
    </citation>
    <scope>NUCLEOTIDE SEQUENCE [LARGE SCALE GENOMIC DNA]</scope>
    <source>
        <strain evidence="4 5">SM1973</strain>
    </source>
</reference>
<dbReference type="GO" id="GO:0006310">
    <property type="term" value="P:DNA recombination"/>
    <property type="evidence" value="ECO:0007669"/>
    <property type="project" value="UniProtKB-KW"/>
</dbReference>
<feature type="domain" description="Putative integrase N-terminal" evidence="2">
    <location>
        <begin position="6"/>
        <end position="84"/>
    </location>
</feature>
<evidence type="ECO:0000313" key="5">
    <source>
        <dbReference type="Proteomes" id="UP000569732"/>
    </source>
</evidence>
<dbReference type="InterPro" id="IPR013762">
    <property type="entry name" value="Integrase-like_cat_sf"/>
</dbReference>
<dbReference type="InterPro" id="IPR024456">
    <property type="entry name" value="Integrase_catalytic_putative"/>
</dbReference>
<dbReference type="GO" id="GO:0015074">
    <property type="term" value="P:DNA integration"/>
    <property type="evidence" value="ECO:0007669"/>
    <property type="project" value="InterPro"/>
</dbReference>
<evidence type="ECO:0000313" key="4">
    <source>
        <dbReference type="EMBL" id="NYZ69797.1"/>
    </source>
</evidence>
<comment type="caution">
    <text evidence="4">The sequence shown here is derived from an EMBL/GenBank/DDBJ whole genome shotgun (WGS) entry which is preliminary data.</text>
</comment>
<dbReference type="SUPFAM" id="SSF56349">
    <property type="entry name" value="DNA breaking-rejoining enzymes"/>
    <property type="match status" value="1"/>
</dbReference>
<dbReference type="InterPro" id="IPR024457">
    <property type="entry name" value="Putative_integrase_N"/>
</dbReference>
<keyword evidence="5" id="KW-1185">Reference proteome</keyword>